<keyword evidence="2 5" id="KW-0812">Transmembrane</keyword>
<feature type="transmembrane region" description="Helical" evidence="5">
    <location>
        <begin position="59"/>
        <end position="80"/>
    </location>
</feature>
<feature type="transmembrane region" description="Helical" evidence="5">
    <location>
        <begin position="135"/>
        <end position="157"/>
    </location>
</feature>
<feature type="transmembrane region" description="Helical" evidence="5">
    <location>
        <begin position="177"/>
        <end position="203"/>
    </location>
</feature>
<evidence type="ECO:0000313" key="7">
    <source>
        <dbReference type="Proteomes" id="UP000887577"/>
    </source>
</evidence>
<dbReference type="InterPro" id="IPR017452">
    <property type="entry name" value="GPCR_Rhodpsn_7TM"/>
</dbReference>
<dbReference type="PANTHER" id="PTHR24224:SF37">
    <property type="entry name" value="G-PROTEIN COUPLED RECEPTORS FAMILY 1 PROFILE DOMAIN-CONTAINING PROTEIN"/>
    <property type="match status" value="1"/>
</dbReference>
<evidence type="ECO:0000256" key="1">
    <source>
        <dbReference type="ARBA" id="ARBA00004370"/>
    </source>
</evidence>
<dbReference type="Gene3D" id="1.20.1070.10">
    <property type="entry name" value="Rhodopsin 7-helix transmembrane proteins"/>
    <property type="match status" value="1"/>
</dbReference>
<dbReference type="GO" id="GO:0016020">
    <property type="term" value="C:membrane"/>
    <property type="evidence" value="ECO:0007669"/>
    <property type="project" value="UniProtKB-SubCell"/>
</dbReference>
<dbReference type="Proteomes" id="UP000887577">
    <property type="component" value="Unplaced"/>
</dbReference>
<keyword evidence="3 5" id="KW-1133">Transmembrane helix</keyword>
<dbReference type="PROSITE" id="PS50262">
    <property type="entry name" value="G_PROTEIN_RECEP_F1_2"/>
    <property type="match status" value="1"/>
</dbReference>
<protein>
    <submittedName>
        <fullName evidence="8">G-protein coupled receptors family 1 profile domain-containing protein</fullName>
    </submittedName>
</protein>
<dbReference type="WBParaSite" id="PSU_v2.g9941.t1">
    <property type="protein sequence ID" value="PSU_v2.g9941.t1"/>
    <property type="gene ID" value="PSU_v2.g9941"/>
</dbReference>
<dbReference type="InterPro" id="IPR052665">
    <property type="entry name" value="Neuropeptide-GPCR"/>
</dbReference>
<dbReference type="SUPFAM" id="SSF81321">
    <property type="entry name" value="Family A G protein-coupled receptor-like"/>
    <property type="match status" value="1"/>
</dbReference>
<feature type="transmembrane region" description="Helical" evidence="5">
    <location>
        <begin position="100"/>
        <end position="123"/>
    </location>
</feature>
<accession>A0A914ZE56</accession>
<comment type="subcellular location">
    <subcellularLocation>
        <location evidence="1">Membrane</location>
    </subcellularLocation>
</comment>
<keyword evidence="4 5" id="KW-0472">Membrane</keyword>
<name>A0A914ZE56_9BILA</name>
<evidence type="ECO:0000256" key="3">
    <source>
        <dbReference type="ARBA" id="ARBA00022989"/>
    </source>
</evidence>
<reference evidence="8" key="1">
    <citation type="submission" date="2022-11" db="UniProtKB">
        <authorList>
            <consortium name="WormBaseParasite"/>
        </authorList>
    </citation>
    <scope>IDENTIFICATION</scope>
</reference>
<organism evidence="7 8">
    <name type="scientific">Panagrolaimus superbus</name>
    <dbReference type="NCBI Taxonomy" id="310955"/>
    <lineage>
        <taxon>Eukaryota</taxon>
        <taxon>Metazoa</taxon>
        <taxon>Ecdysozoa</taxon>
        <taxon>Nematoda</taxon>
        <taxon>Chromadorea</taxon>
        <taxon>Rhabditida</taxon>
        <taxon>Tylenchina</taxon>
        <taxon>Panagrolaimomorpha</taxon>
        <taxon>Panagrolaimoidea</taxon>
        <taxon>Panagrolaimidae</taxon>
        <taxon>Panagrolaimus</taxon>
    </lineage>
</organism>
<dbReference type="AlphaFoldDB" id="A0A914ZE56"/>
<feature type="transmembrane region" description="Helical" evidence="5">
    <location>
        <begin position="20"/>
        <end position="38"/>
    </location>
</feature>
<evidence type="ECO:0000256" key="2">
    <source>
        <dbReference type="ARBA" id="ARBA00022692"/>
    </source>
</evidence>
<feature type="domain" description="G-protein coupled receptors family 1 profile" evidence="6">
    <location>
        <begin position="29"/>
        <end position="160"/>
    </location>
</feature>
<evidence type="ECO:0000256" key="4">
    <source>
        <dbReference type="ARBA" id="ARBA00023136"/>
    </source>
</evidence>
<evidence type="ECO:0000313" key="8">
    <source>
        <dbReference type="WBParaSite" id="PSU_v2.g9941.t1"/>
    </source>
</evidence>
<keyword evidence="7" id="KW-1185">Reference proteome</keyword>
<proteinExistence type="predicted"/>
<dbReference type="PANTHER" id="PTHR24224">
    <property type="entry name" value="CARDIOACCELERATORY PEPTIDE RECEPTOR-RELATED"/>
    <property type="match status" value="1"/>
</dbReference>
<sequence>MMVVGVTQDAPSRLSVGLYLWYGLIICIGGFMNAYVLYRTKRLHRRDPEQFRNGIGICLCIMATADLVALMALLMHFLFMACNDMLTPIMQDLFCKFMMFATHTAYTQSMWCWFFMSALRYLATQHPLQYTTLWRLPYLALSISFIGAMIENAWLLVVVFGNNNECVLTSTAPTRVYWAFHVLISFIIPSFLVFHMDCSVLCCSMSKKYADPMLQIVINRPCGERLLFHQMKAKSLIGFYSLVKRSTFRRERANTVSYRATSPLPQKMLVRNSSCCALDRLGPQKHWL</sequence>
<evidence type="ECO:0000259" key="6">
    <source>
        <dbReference type="PROSITE" id="PS50262"/>
    </source>
</evidence>
<evidence type="ECO:0000256" key="5">
    <source>
        <dbReference type="SAM" id="Phobius"/>
    </source>
</evidence>